<dbReference type="PANTHER" id="PTHR33406">
    <property type="entry name" value="MEMBRANE PROTEIN MJ1562-RELATED"/>
    <property type="match status" value="1"/>
</dbReference>
<evidence type="ECO:0000256" key="2">
    <source>
        <dbReference type="ARBA" id="ARBA00022475"/>
    </source>
</evidence>
<dbReference type="EMBL" id="CP018477">
    <property type="protein sequence ID" value="ASV75168.1"/>
    <property type="molecule type" value="Genomic_DNA"/>
</dbReference>
<evidence type="ECO:0000256" key="7">
    <source>
        <dbReference type="SAM" id="Phobius"/>
    </source>
</evidence>
<dbReference type="InterPro" id="IPR048634">
    <property type="entry name" value="SecD_SecF_C"/>
</dbReference>
<organism evidence="9 10">
    <name type="scientific">Thermogutta terrifontis</name>
    <dbReference type="NCBI Taxonomy" id="1331910"/>
    <lineage>
        <taxon>Bacteria</taxon>
        <taxon>Pseudomonadati</taxon>
        <taxon>Planctomycetota</taxon>
        <taxon>Planctomycetia</taxon>
        <taxon>Pirellulales</taxon>
        <taxon>Thermoguttaceae</taxon>
        <taxon>Thermogutta</taxon>
    </lineage>
</organism>
<dbReference type="OrthoDB" id="9809027at2"/>
<dbReference type="InterPro" id="IPR050545">
    <property type="entry name" value="Mycobact_MmpL"/>
</dbReference>
<feature type="transmembrane region" description="Helical" evidence="7">
    <location>
        <begin position="742"/>
        <end position="762"/>
    </location>
</feature>
<dbReference type="GO" id="GO:0005886">
    <property type="term" value="C:plasma membrane"/>
    <property type="evidence" value="ECO:0007669"/>
    <property type="project" value="UniProtKB-SubCell"/>
</dbReference>
<evidence type="ECO:0000313" key="9">
    <source>
        <dbReference type="EMBL" id="ASV75168.1"/>
    </source>
</evidence>
<dbReference type="AlphaFoldDB" id="A0A286RGT5"/>
<dbReference type="Gene3D" id="1.20.1640.10">
    <property type="entry name" value="Multidrug efflux transporter AcrB transmembrane domain"/>
    <property type="match status" value="2"/>
</dbReference>
<evidence type="ECO:0000259" key="8">
    <source>
        <dbReference type="PROSITE" id="PS50156"/>
    </source>
</evidence>
<reference evidence="9 10" key="1">
    <citation type="journal article" name="Front. Microbiol.">
        <title>Sugar Metabolism of the First Thermophilic Planctomycete Thermogutta terrifontis: Comparative Genomic and Transcriptomic Approaches.</title>
        <authorList>
            <person name="Elcheninov A.G."/>
            <person name="Menzel P."/>
            <person name="Gudbergsdottir S.R."/>
            <person name="Slesarev A.I."/>
            <person name="Kadnikov V.V."/>
            <person name="Krogh A."/>
            <person name="Bonch-Osmolovskaya E.A."/>
            <person name="Peng X."/>
            <person name="Kublanov I.V."/>
        </authorList>
    </citation>
    <scope>NUCLEOTIDE SEQUENCE [LARGE SCALE GENOMIC DNA]</scope>
    <source>
        <strain evidence="9 10">R1</strain>
    </source>
</reference>
<dbReference type="KEGG" id="ttf:THTE_2566"/>
<feature type="transmembrane region" description="Helical" evidence="7">
    <location>
        <begin position="795"/>
        <end position="813"/>
    </location>
</feature>
<accession>A0A286RGT5</accession>
<dbReference type="InterPro" id="IPR004869">
    <property type="entry name" value="MMPL_dom"/>
</dbReference>
<feature type="transmembrane region" description="Helical" evidence="7">
    <location>
        <begin position="434"/>
        <end position="459"/>
    </location>
</feature>
<evidence type="ECO:0000313" key="10">
    <source>
        <dbReference type="Proteomes" id="UP000215086"/>
    </source>
</evidence>
<keyword evidence="2" id="KW-1003">Cell membrane</keyword>
<evidence type="ECO:0000256" key="3">
    <source>
        <dbReference type="ARBA" id="ARBA00022692"/>
    </source>
</evidence>
<feature type="transmembrane region" description="Helical" evidence="7">
    <location>
        <begin position="351"/>
        <end position="376"/>
    </location>
</feature>
<keyword evidence="10" id="KW-1185">Reference proteome</keyword>
<evidence type="ECO:0000256" key="6">
    <source>
        <dbReference type="SAM" id="MobiDB-lite"/>
    </source>
</evidence>
<feature type="transmembrane region" description="Helical" evidence="7">
    <location>
        <begin position="310"/>
        <end position="331"/>
    </location>
</feature>
<protein>
    <submittedName>
        <fullName evidence="9">Hopanoid-associated RND transporter, HpnN</fullName>
    </submittedName>
</protein>
<keyword evidence="3 7" id="KW-0812">Transmembrane</keyword>
<feature type="transmembrane region" description="Helical" evidence="7">
    <location>
        <begin position="397"/>
        <end position="422"/>
    </location>
</feature>
<gene>
    <name evidence="9" type="ORF">THTE_2566</name>
</gene>
<feature type="compositionally biased region" description="Polar residues" evidence="6">
    <location>
        <begin position="948"/>
        <end position="962"/>
    </location>
</feature>
<keyword evidence="4 7" id="KW-1133">Transmembrane helix</keyword>
<dbReference type="PANTHER" id="PTHR33406:SF13">
    <property type="entry name" value="MEMBRANE PROTEIN YDFJ"/>
    <property type="match status" value="1"/>
</dbReference>
<comment type="subcellular location">
    <subcellularLocation>
        <location evidence="1">Cell membrane</location>
        <topology evidence="1">Multi-pass membrane protein</topology>
    </subcellularLocation>
</comment>
<proteinExistence type="predicted"/>
<dbReference type="Pfam" id="PF02355">
    <property type="entry name" value="SecD_SecF_C"/>
    <property type="match status" value="1"/>
</dbReference>
<feature type="transmembrane region" description="Helical" evidence="7">
    <location>
        <begin position="865"/>
        <end position="884"/>
    </location>
</feature>
<evidence type="ECO:0000256" key="1">
    <source>
        <dbReference type="ARBA" id="ARBA00004651"/>
    </source>
</evidence>
<feature type="domain" description="SSD" evidence="8">
    <location>
        <begin position="335"/>
        <end position="459"/>
    </location>
</feature>
<name>A0A286RGT5_9BACT</name>
<feature type="transmembrane region" description="Helical" evidence="7">
    <location>
        <begin position="26"/>
        <end position="47"/>
    </location>
</feature>
<feature type="transmembrane region" description="Helical" evidence="7">
    <location>
        <begin position="769"/>
        <end position="789"/>
    </location>
</feature>
<dbReference type="RefSeq" id="WP_095415304.1">
    <property type="nucleotide sequence ID" value="NZ_CP018477.1"/>
</dbReference>
<feature type="transmembrane region" description="Helical" evidence="7">
    <location>
        <begin position="834"/>
        <end position="853"/>
    </location>
</feature>
<dbReference type="PROSITE" id="PS50156">
    <property type="entry name" value="SSD"/>
    <property type="match status" value="1"/>
</dbReference>
<keyword evidence="5 7" id="KW-0472">Membrane</keyword>
<dbReference type="Proteomes" id="UP000215086">
    <property type="component" value="Chromosome"/>
</dbReference>
<evidence type="ECO:0000256" key="5">
    <source>
        <dbReference type="ARBA" id="ARBA00023136"/>
    </source>
</evidence>
<dbReference type="InterPro" id="IPR000731">
    <property type="entry name" value="SSD"/>
</dbReference>
<dbReference type="Pfam" id="PF03176">
    <property type="entry name" value="MMPL"/>
    <property type="match status" value="1"/>
</dbReference>
<evidence type="ECO:0000256" key="4">
    <source>
        <dbReference type="ARBA" id="ARBA00022989"/>
    </source>
</evidence>
<feature type="region of interest" description="Disordered" evidence="6">
    <location>
        <begin position="914"/>
        <end position="974"/>
    </location>
</feature>
<dbReference type="SUPFAM" id="SSF82866">
    <property type="entry name" value="Multidrug efflux transporter AcrB transmembrane domain"/>
    <property type="match status" value="2"/>
</dbReference>
<sequence length="974" mass="106186">MPQLQKIHFLAYLSRQLVTLATYRPVLTLILGGFIAAISIFAGIRFIEIHTSRADLLNPRNEYHRRWLAYVREFSDQEDVYVVVQGDSPDQIKPILAEIASQLEKHPEFFHSILWRVDKSNLKRKGLYYLPKDDLARLAQKIVSFQAVLGSQIHLVDPAAFVAGLAQLVAQTGSPEPLLQYHSQLVESLSLLGRILAGSSPSGDGLTQMSGVSASHPANDYGRAETTTGDFSIEKTDAEEMFFSPDGRLGLLTLRFTPDSGRQFTRFSEHICTLRAILHEVESQHQGVSIGATGLPLLEYDEMKSSSSSAAMAVLSLAGVVFVFFAGFGGVRYPVAVSLSLLMGVTWSVGYVAAAVGHLNILTSAFGAMLIGLGDYGVHFVSHYLDTKRKTRQTREALIATATQVGPGIATGAITTAAAFFAGALTDFLGVAELGIIAGGGVLLCWLSDMTVLPAVICLMDRETDARSLPHDLELAPWFSFIAKAPRGITLGMAAATGFLALGLSGLQYDYNLLNLQPVGLDSVQTQEKLVTHMSRSSYFALSMAPSLEEARRRKAEFLALPTVDRVEDLASVIPEDIGAKKPYVEAIVAAVQPLVNSAAISSEQLSQALAVLASAATELQGGSQLAQWIGQMRNQVAHFTSEELTTRLEKYRESVSQAFPLKPEMVRNLTAEPPELTDLPPALVDRFVGRTSQHLLQIYCKGDFWDPETMREFVTQVRRVDPAATGNPIQIYEACHQMNRAYIEAALYAFFAILIVLYIDFRNLKDVLLALIPLFLGMVCLFGLMGWLNLPLNPANMITLPLILGIGIDNGVHIVHDFRKQGIDYKMPSNATLVAVVVNSLTTMIGFGALMLSPHRGLESLGRVLTFGVGLTLVTALLMPGFLRWIHGLLRSESTLNTEWTTFIKEILDERTAEGAGTDSDTPAVVPIRAKNRVSTNPQPTDRDEQQQPTTVDGAPLSQTEPAMGGVRPRRAA</sequence>